<dbReference type="Proteomes" id="UP000006177">
    <property type="component" value="Chromosome"/>
</dbReference>
<evidence type="ECO:0000313" key="1">
    <source>
        <dbReference type="EMBL" id="AFS52274.1"/>
    </source>
</evidence>
<protein>
    <submittedName>
        <fullName evidence="1">Uncharacterized protein</fullName>
    </submittedName>
</protein>
<sequence>MCDFFYHFSTIQNNFILYKSISFVLFGKLAGSSPKVAVNILPEKRDSSIIRRPKRKKSF</sequence>
<dbReference type="EMBL" id="CP002919">
    <property type="protein sequence ID" value="AFS52274.1"/>
    <property type="molecule type" value="Genomic_DNA"/>
</dbReference>
<accession>J9Z7A8</accession>
<dbReference type="KEGG" id="lfi:LFML04_0020"/>
<evidence type="ECO:0000313" key="2">
    <source>
        <dbReference type="Proteomes" id="UP000006177"/>
    </source>
</evidence>
<dbReference type="PATRIC" id="fig|1048260.3.peg.21"/>
<organism evidence="1 2">
    <name type="scientific">Leptospirillum ferriphilum (strain ML-04)</name>
    <dbReference type="NCBI Taxonomy" id="1048260"/>
    <lineage>
        <taxon>Bacteria</taxon>
        <taxon>Pseudomonadati</taxon>
        <taxon>Nitrospirota</taxon>
        <taxon>Nitrospiria</taxon>
        <taxon>Nitrospirales</taxon>
        <taxon>Nitrospiraceae</taxon>
        <taxon>Leptospirillum</taxon>
    </lineage>
</organism>
<proteinExistence type="predicted"/>
<name>J9Z7A8_LEPFM</name>
<dbReference type="AlphaFoldDB" id="J9Z7A8"/>
<dbReference type="HOGENOM" id="CLU_2954960_0_0_0"/>
<gene>
    <name evidence="1" type="ordered locus">LFML04_0020</name>
</gene>
<reference evidence="1 2" key="1">
    <citation type="journal article" date="2011" name="J. Microbiol.">
        <title>Complete genome of Leptospirillum ferriphilum ML-04 provides insight into its physiology and environmental adaptation.</title>
        <authorList>
            <person name="Mi S."/>
            <person name="Song J."/>
            <person name="Lin J."/>
            <person name="Che Y."/>
            <person name="Zheng H."/>
            <person name="Lin J."/>
        </authorList>
    </citation>
    <scope>NUCLEOTIDE SEQUENCE [LARGE SCALE GENOMIC DNA]</scope>
    <source>
        <strain evidence="1 2">ML-04</strain>
    </source>
</reference>